<dbReference type="InterPro" id="IPR018268">
    <property type="entry name" value="Ribosomal_uS10_CS"/>
</dbReference>
<feature type="non-terminal residue" evidence="6">
    <location>
        <position position="97"/>
    </location>
</feature>
<dbReference type="EMBL" id="PFWY01000070">
    <property type="protein sequence ID" value="PJA40823.1"/>
    <property type="molecule type" value="Genomic_DNA"/>
</dbReference>
<accession>A0A2M7X3T0</accession>
<evidence type="ECO:0000256" key="4">
    <source>
        <dbReference type="ARBA" id="ARBA00035316"/>
    </source>
</evidence>
<dbReference type="SUPFAM" id="SSF54999">
    <property type="entry name" value="Ribosomal protein S10"/>
    <property type="match status" value="1"/>
</dbReference>
<keyword evidence="3" id="KW-0687">Ribonucleoprotein</keyword>
<dbReference type="Gene3D" id="3.30.70.600">
    <property type="entry name" value="Ribosomal protein S10 domain"/>
    <property type="match status" value="1"/>
</dbReference>
<sequence>MARKDEGNAKNNRLRVKLRSYDVGTIDQSTQRIVDVAIRTGAKVLGPIPLPTKTEIFSYQRAANNDKRSFEQFERRTHNRIIDILEPTPNTIAELSN</sequence>
<dbReference type="NCBIfam" id="NF001861">
    <property type="entry name" value="PRK00596.1"/>
    <property type="match status" value="1"/>
</dbReference>
<comment type="similarity">
    <text evidence="1">Belongs to the universal ribosomal protein uS10 family.</text>
</comment>
<dbReference type="InterPro" id="IPR036838">
    <property type="entry name" value="Ribosomal_uS10_dom_sf"/>
</dbReference>
<dbReference type="GO" id="GO:0003723">
    <property type="term" value="F:RNA binding"/>
    <property type="evidence" value="ECO:0007669"/>
    <property type="project" value="InterPro"/>
</dbReference>
<evidence type="ECO:0000313" key="7">
    <source>
        <dbReference type="Proteomes" id="UP000230683"/>
    </source>
</evidence>
<dbReference type="NCBIfam" id="TIGR01049">
    <property type="entry name" value="rpsJ_bact"/>
    <property type="match status" value="1"/>
</dbReference>
<dbReference type="GO" id="GO:0006412">
    <property type="term" value="P:translation"/>
    <property type="evidence" value="ECO:0007669"/>
    <property type="project" value="InterPro"/>
</dbReference>
<gene>
    <name evidence="6" type="ORF">CO178_01470</name>
</gene>
<dbReference type="PROSITE" id="PS00361">
    <property type="entry name" value="RIBOSOMAL_S10"/>
    <property type="match status" value="1"/>
</dbReference>
<name>A0A2M7X3T0_UNCKA</name>
<dbReference type="Proteomes" id="UP000230683">
    <property type="component" value="Unassembled WGS sequence"/>
</dbReference>
<evidence type="ECO:0000256" key="1">
    <source>
        <dbReference type="ARBA" id="ARBA00007102"/>
    </source>
</evidence>
<reference evidence="7" key="1">
    <citation type="submission" date="2017-09" db="EMBL/GenBank/DDBJ databases">
        <title>Depth-based differentiation of microbial function through sediment-hosted aquifers and enrichment of novel symbionts in the deep terrestrial subsurface.</title>
        <authorList>
            <person name="Probst A.J."/>
            <person name="Ladd B."/>
            <person name="Jarett J.K."/>
            <person name="Geller-Mcgrath D.E."/>
            <person name="Sieber C.M.K."/>
            <person name="Emerson J.B."/>
            <person name="Anantharaman K."/>
            <person name="Thomas B.C."/>
            <person name="Malmstrom R."/>
            <person name="Stieglmeier M."/>
            <person name="Klingl A."/>
            <person name="Woyke T."/>
            <person name="Ryan C.M."/>
            <person name="Banfield J.F."/>
        </authorList>
    </citation>
    <scope>NUCLEOTIDE SEQUENCE [LARGE SCALE GENOMIC DNA]</scope>
</reference>
<dbReference type="PRINTS" id="PR00971">
    <property type="entry name" value="RIBOSOMALS10"/>
</dbReference>
<evidence type="ECO:0000259" key="5">
    <source>
        <dbReference type="SMART" id="SM01403"/>
    </source>
</evidence>
<proteinExistence type="inferred from homology"/>
<dbReference type="Pfam" id="PF00338">
    <property type="entry name" value="Ribosomal_S10"/>
    <property type="match status" value="1"/>
</dbReference>
<dbReference type="InterPro" id="IPR027486">
    <property type="entry name" value="Ribosomal_uS10_dom"/>
</dbReference>
<dbReference type="AlphaFoldDB" id="A0A2M7X3T0"/>
<dbReference type="GO" id="GO:0003735">
    <property type="term" value="F:structural constituent of ribosome"/>
    <property type="evidence" value="ECO:0007669"/>
    <property type="project" value="InterPro"/>
</dbReference>
<protein>
    <recommendedName>
        <fullName evidence="4">30S ribosomal protein S10</fullName>
    </recommendedName>
</protein>
<evidence type="ECO:0000256" key="2">
    <source>
        <dbReference type="ARBA" id="ARBA00022980"/>
    </source>
</evidence>
<dbReference type="SMART" id="SM01403">
    <property type="entry name" value="Ribosomal_S10"/>
    <property type="match status" value="1"/>
</dbReference>
<organism evidence="6 7">
    <name type="scientific">candidate division WWE3 bacterium CG_4_9_14_3_um_filter_34_6</name>
    <dbReference type="NCBI Taxonomy" id="1975079"/>
    <lineage>
        <taxon>Bacteria</taxon>
        <taxon>Katanobacteria</taxon>
    </lineage>
</organism>
<dbReference type="GO" id="GO:0005840">
    <property type="term" value="C:ribosome"/>
    <property type="evidence" value="ECO:0007669"/>
    <property type="project" value="UniProtKB-KW"/>
</dbReference>
<dbReference type="PANTHER" id="PTHR11700">
    <property type="entry name" value="30S RIBOSOMAL PROTEIN S10 FAMILY MEMBER"/>
    <property type="match status" value="1"/>
</dbReference>
<feature type="domain" description="Small ribosomal subunit protein uS10" evidence="5">
    <location>
        <begin position="15"/>
        <end position="97"/>
    </location>
</feature>
<evidence type="ECO:0000256" key="3">
    <source>
        <dbReference type="ARBA" id="ARBA00023274"/>
    </source>
</evidence>
<dbReference type="HAMAP" id="MF_00508">
    <property type="entry name" value="Ribosomal_uS10"/>
    <property type="match status" value="1"/>
</dbReference>
<evidence type="ECO:0000313" key="6">
    <source>
        <dbReference type="EMBL" id="PJA40823.1"/>
    </source>
</evidence>
<dbReference type="GO" id="GO:1990904">
    <property type="term" value="C:ribonucleoprotein complex"/>
    <property type="evidence" value="ECO:0007669"/>
    <property type="project" value="UniProtKB-KW"/>
</dbReference>
<comment type="caution">
    <text evidence="6">The sequence shown here is derived from an EMBL/GenBank/DDBJ whole genome shotgun (WGS) entry which is preliminary data.</text>
</comment>
<keyword evidence="2 6" id="KW-0689">Ribosomal protein</keyword>
<dbReference type="InterPro" id="IPR001848">
    <property type="entry name" value="Ribosomal_uS10"/>
</dbReference>